<sequence length="66" mass="8175">MEMKWEQLRKNTINQKITITLLLFHHLFLLNVMRRVRAHLFLKRFILLQFLFLIVADMHNFSLLHE</sequence>
<evidence type="ECO:0000256" key="1">
    <source>
        <dbReference type="SAM" id="Phobius"/>
    </source>
</evidence>
<dbReference type="AlphaFoldDB" id="A0A1S8GMP7"/>
<gene>
    <name evidence="2" type="ORF">AL01_09475</name>
</gene>
<feature type="transmembrane region" description="Helical" evidence="1">
    <location>
        <begin position="13"/>
        <end position="33"/>
    </location>
</feature>
<dbReference type="Proteomes" id="UP000200980">
    <property type="component" value="Unassembled WGS sequence"/>
</dbReference>
<organism evidence="2 3">
    <name type="scientific">Bombella intestini</name>
    <dbReference type="NCBI Taxonomy" id="1539051"/>
    <lineage>
        <taxon>Bacteria</taxon>
        <taxon>Pseudomonadati</taxon>
        <taxon>Pseudomonadota</taxon>
        <taxon>Alphaproteobacteria</taxon>
        <taxon>Acetobacterales</taxon>
        <taxon>Acetobacteraceae</taxon>
        <taxon>Bombella</taxon>
    </lineage>
</organism>
<protein>
    <submittedName>
        <fullName evidence="2">Uncharacterized protein</fullName>
    </submittedName>
</protein>
<proteinExistence type="predicted"/>
<keyword evidence="1" id="KW-0812">Transmembrane</keyword>
<keyword evidence="3" id="KW-1185">Reference proteome</keyword>
<evidence type="ECO:0000313" key="2">
    <source>
        <dbReference type="EMBL" id="OOL16770.1"/>
    </source>
</evidence>
<keyword evidence="1" id="KW-1133">Transmembrane helix</keyword>
<feature type="transmembrane region" description="Helical" evidence="1">
    <location>
        <begin position="45"/>
        <end position="64"/>
    </location>
</feature>
<accession>A0A1S8GMP7</accession>
<evidence type="ECO:0000313" key="3">
    <source>
        <dbReference type="Proteomes" id="UP000200980"/>
    </source>
</evidence>
<keyword evidence="1" id="KW-0472">Membrane</keyword>
<dbReference type="EMBL" id="JATM01000009">
    <property type="protein sequence ID" value="OOL16770.1"/>
    <property type="molecule type" value="Genomic_DNA"/>
</dbReference>
<reference evidence="2 3" key="1">
    <citation type="journal article" date="2016" name="PLoS ONE">
        <title>Whole-Genome Sequence Analysis of Bombella intestini LMG 28161T, a Novel Acetic Acid Bacterium Isolated from the Crop of a Red-Tailed Bumble Bee, Bombus lapidarius.</title>
        <authorList>
            <person name="Li L."/>
            <person name="Illeghems K."/>
            <person name="Van Kerrebroeck S."/>
            <person name="Borremans W."/>
            <person name="Cleenwerck I."/>
            <person name="Smagghe G."/>
            <person name="De Vuyst L."/>
            <person name="Vandamme P."/>
        </authorList>
    </citation>
    <scope>NUCLEOTIDE SEQUENCE [LARGE SCALE GENOMIC DNA]</scope>
    <source>
        <strain evidence="2 3">R-52487</strain>
    </source>
</reference>
<name>A0A1S8GMP7_9PROT</name>
<comment type="caution">
    <text evidence="2">The sequence shown here is derived from an EMBL/GenBank/DDBJ whole genome shotgun (WGS) entry which is preliminary data.</text>
</comment>